<dbReference type="AlphaFoldDB" id="A0AA50DNB7"/>
<dbReference type="Pfam" id="PF00563">
    <property type="entry name" value="EAL"/>
    <property type="match status" value="1"/>
</dbReference>
<dbReference type="Gene3D" id="3.30.70.270">
    <property type="match status" value="1"/>
</dbReference>
<dbReference type="GO" id="GO:0071111">
    <property type="term" value="F:cyclic-guanylate-specific phosphodiesterase activity"/>
    <property type="evidence" value="ECO:0007669"/>
    <property type="project" value="InterPro"/>
</dbReference>
<dbReference type="SMART" id="SM00052">
    <property type="entry name" value="EAL"/>
    <property type="match status" value="1"/>
</dbReference>
<dbReference type="Gene3D" id="3.30.450.40">
    <property type="match status" value="1"/>
</dbReference>
<dbReference type="InterPro" id="IPR043128">
    <property type="entry name" value="Rev_trsase/Diguanyl_cyclase"/>
</dbReference>
<sequence length="614" mass="67435">MLINLSGNEAQRQKATDALKMPDDSRDAILKQFAWLASESLGIPGSFISVIDEHHQFVRAAHNFALCRTSREDAFCRHVVDNGNVMIVPDTLLDPNFATHPLVVAPPGIRFYAGAPLENREGVILGTLCVTDRKPHRFPRKKVRMLTTLARLVMAFLETWHSAGFTDAATGLPNRQALIRQLRLLATDADIVPLRLTLIDCIDMSRAYELARALGMTPVEALLRNIGTLLRDRLALAPADVLYAVATGRYAILAPADDRFSAQRVVEELRDVIARPEDGVAMDLTIHTGEVCFEPAVLPAQEVLRRAVSALHEAISLHVGAREFDECSDIRRNGDFRLMNDLAAALKTGTGGLYLVYQPKISLRGGHPVGFEALIRWRHPVRGELSPAEFLPAAQFTNLMDRLTDWVVAEAVRQLKRWSDDGRALPVSVNVSVSDLARSNFVSMLHTRINGAGLPASLVGIECLETEKATENPAALANMERLRRSGFRISLDDFGAGYSNIGCLRQMPVDVIKLDRALVAGLTTDPGSRIIAAAVIRMLKELNYVVVAEGVEDRETVSLLDDYGCDQVQGFYFSRPLTPTELDSWLLQQTPPAGKVPLPASGGCLLPAWRDPAP</sequence>
<dbReference type="SUPFAM" id="SSF55781">
    <property type="entry name" value="GAF domain-like"/>
    <property type="match status" value="1"/>
</dbReference>
<reference evidence="2 3" key="1">
    <citation type="submission" date="2023-07" db="EMBL/GenBank/DDBJ databases">
        <title>Pathogenic bacteria of pear tree diseases.</title>
        <authorList>
            <person name="Zhang Z."/>
            <person name="He L."/>
            <person name="Huang R."/>
        </authorList>
    </citation>
    <scope>NUCLEOTIDE SEQUENCE [LARGE SCALE GENOMIC DNA]</scope>
    <source>
        <strain evidence="2 3">DE2</strain>
        <plasmid evidence="2 3">unnamed1</plasmid>
    </source>
</reference>
<dbReference type="InterPro" id="IPR001633">
    <property type="entry name" value="EAL_dom"/>
</dbReference>
<dbReference type="InterPro" id="IPR029787">
    <property type="entry name" value="Nucleotide_cyclase"/>
</dbReference>
<dbReference type="SMART" id="SM00065">
    <property type="entry name" value="GAF"/>
    <property type="match status" value="1"/>
</dbReference>
<proteinExistence type="predicted"/>
<dbReference type="PROSITE" id="PS50883">
    <property type="entry name" value="EAL"/>
    <property type="match status" value="1"/>
</dbReference>
<evidence type="ECO:0000259" key="1">
    <source>
        <dbReference type="PROSITE" id="PS50883"/>
    </source>
</evidence>
<dbReference type="SUPFAM" id="SSF55073">
    <property type="entry name" value="Nucleotide cyclase"/>
    <property type="match status" value="1"/>
</dbReference>
<dbReference type="Gene3D" id="3.20.20.450">
    <property type="entry name" value="EAL domain"/>
    <property type="match status" value="1"/>
</dbReference>
<dbReference type="KEGG" id="epi:Q3V30_21785"/>
<dbReference type="InterPro" id="IPR003018">
    <property type="entry name" value="GAF"/>
</dbReference>
<dbReference type="SMART" id="SM00267">
    <property type="entry name" value="GGDEF"/>
    <property type="match status" value="1"/>
</dbReference>
<dbReference type="SUPFAM" id="SSF141868">
    <property type="entry name" value="EAL domain-like"/>
    <property type="match status" value="1"/>
</dbReference>
<dbReference type="Pfam" id="PF00990">
    <property type="entry name" value="GGDEF"/>
    <property type="match status" value="1"/>
</dbReference>
<keyword evidence="3" id="KW-1185">Reference proteome</keyword>
<dbReference type="Pfam" id="PF01590">
    <property type="entry name" value="GAF"/>
    <property type="match status" value="1"/>
</dbReference>
<dbReference type="CDD" id="cd01948">
    <property type="entry name" value="EAL"/>
    <property type="match status" value="1"/>
</dbReference>
<dbReference type="InterPro" id="IPR000160">
    <property type="entry name" value="GGDEF_dom"/>
</dbReference>
<dbReference type="Proteomes" id="UP001228139">
    <property type="component" value="Plasmid unnamed1"/>
</dbReference>
<geneLocation type="plasmid" evidence="2 3">
    <name>unnamed1</name>
</geneLocation>
<keyword evidence="2" id="KW-0614">Plasmid</keyword>
<dbReference type="PANTHER" id="PTHR33121">
    <property type="entry name" value="CYCLIC DI-GMP PHOSPHODIESTERASE PDEF"/>
    <property type="match status" value="1"/>
</dbReference>
<dbReference type="InterPro" id="IPR035919">
    <property type="entry name" value="EAL_sf"/>
</dbReference>
<dbReference type="PANTHER" id="PTHR33121:SF19">
    <property type="entry name" value="CYCLIC DI-GMP PHOSPHODIESTERASE PA2567"/>
    <property type="match status" value="1"/>
</dbReference>
<dbReference type="InterPro" id="IPR050706">
    <property type="entry name" value="Cyclic-di-GMP_PDE-like"/>
</dbReference>
<protein>
    <submittedName>
        <fullName evidence="2">Sensor domain-containing phosphodiesterase</fullName>
    </submittedName>
</protein>
<gene>
    <name evidence="2" type="ORF">Q3V30_21785</name>
</gene>
<name>A0AA50DNB7_9GAMM</name>
<evidence type="ECO:0000313" key="3">
    <source>
        <dbReference type="Proteomes" id="UP001228139"/>
    </source>
</evidence>
<dbReference type="RefSeq" id="WP_306213345.1">
    <property type="nucleotide sequence ID" value="NZ_CP132354.1"/>
</dbReference>
<organism evidence="2 3">
    <name type="scientific">Erwinia pyri</name>
    <dbReference type="NCBI Taxonomy" id="3062598"/>
    <lineage>
        <taxon>Bacteria</taxon>
        <taxon>Pseudomonadati</taxon>
        <taxon>Pseudomonadota</taxon>
        <taxon>Gammaproteobacteria</taxon>
        <taxon>Enterobacterales</taxon>
        <taxon>Erwiniaceae</taxon>
        <taxon>Erwinia</taxon>
    </lineage>
</organism>
<dbReference type="EMBL" id="CP132354">
    <property type="protein sequence ID" value="WLS81099.1"/>
    <property type="molecule type" value="Genomic_DNA"/>
</dbReference>
<evidence type="ECO:0000313" key="2">
    <source>
        <dbReference type="EMBL" id="WLS81099.1"/>
    </source>
</evidence>
<feature type="domain" description="EAL" evidence="1">
    <location>
        <begin position="335"/>
        <end position="590"/>
    </location>
</feature>
<accession>A0AA50DNB7</accession>
<dbReference type="InterPro" id="IPR029016">
    <property type="entry name" value="GAF-like_dom_sf"/>
</dbReference>